<dbReference type="SUPFAM" id="SSF102645">
    <property type="entry name" value="CoaB-like"/>
    <property type="match status" value="1"/>
</dbReference>
<dbReference type="GO" id="GO:0004633">
    <property type="term" value="F:phosphopantothenoylcysteine decarboxylase activity"/>
    <property type="evidence" value="ECO:0007669"/>
    <property type="project" value="UniProtKB-UniRule"/>
</dbReference>
<dbReference type="Gene3D" id="3.40.50.1950">
    <property type="entry name" value="Flavin prenyltransferase-like"/>
    <property type="match status" value="1"/>
</dbReference>
<dbReference type="GO" id="GO:0010181">
    <property type="term" value="F:FMN binding"/>
    <property type="evidence" value="ECO:0007669"/>
    <property type="project" value="UniProtKB-UniRule"/>
</dbReference>
<dbReference type="GO" id="GO:0046872">
    <property type="term" value="F:metal ion binding"/>
    <property type="evidence" value="ECO:0007669"/>
    <property type="project" value="UniProtKB-KW"/>
</dbReference>
<sequence>MKSSLAGKHIVLGITGSIAAYKAAVLTRLLIKKGAEVQIVITPAGKEFITPITLSALTSKPVISEFFSGRDGTWNSHVDLGLWADAMLIAPATASTIGKMAHGIADNMLVTTYLSAKAPVFVAPAMDLDMFRHPSTQRNIEILRSYGNHIIEPGEGELASHLVGKGRMEEPERIVEILEAFFDGSDRKPLLGKNALVTAGPTYEKLDPVRFIGNYSSGKMGFCIAERLAELGASVTLVAGPTAMQTAMEGINRIDVESAVEMLEACRKPFEKADITVLSAAVADYRPAEQAEKKMKRETKGDFDLRLTANPDIAATLGALKRAGQRLVGFALETDSGEQEAMRKMKAKNLDAIVLNSLSDEGAGFGVGTNKITVFGSDGRPSEYPLKSKAEVAEDIVDYIIGLG</sequence>
<dbReference type="NCBIfam" id="TIGR00521">
    <property type="entry name" value="coaBC_dfp"/>
    <property type="match status" value="1"/>
</dbReference>
<comment type="catalytic activity">
    <reaction evidence="3 4">
        <text>(R)-4'-phosphopantothenate + L-cysteine + CTP = N-[(R)-4-phosphopantothenoyl]-L-cysteine + CMP + diphosphate + H(+)</text>
        <dbReference type="Rhea" id="RHEA:19397"/>
        <dbReference type="ChEBI" id="CHEBI:10986"/>
        <dbReference type="ChEBI" id="CHEBI:15378"/>
        <dbReference type="ChEBI" id="CHEBI:33019"/>
        <dbReference type="ChEBI" id="CHEBI:35235"/>
        <dbReference type="ChEBI" id="CHEBI:37563"/>
        <dbReference type="ChEBI" id="CHEBI:59458"/>
        <dbReference type="ChEBI" id="CHEBI:60377"/>
        <dbReference type="EC" id="6.3.2.5"/>
    </reaction>
</comment>
<proteinExistence type="inferred from homology"/>
<dbReference type="RefSeq" id="WP_018964533.1">
    <property type="nucleotide sequence ID" value="NZ_JQJE01000003.1"/>
</dbReference>
<comment type="cofactor">
    <cofactor evidence="3">
        <name>FMN</name>
        <dbReference type="ChEBI" id="CHEBI:58210"/>
    </cofactor>
    <text evidence="3">Binds 1 FMN per subunit.</text>
</comment>
<feature type="binding site" evidence="3">
    <location>
        <position position="348"/>
    </location>
    <ligand>
        <name>CTP</name>
        <dbReference type="ChEBI" id="CHEBI:37563"/>
    </ligand>
</feature>
<dbReference type="Gene3D" id="3.40.50.10300">
    <property type="entry name" value="CoaB-like"/>
    <property type="match status" value="1"/>
</dbReference>
<comment type="cofactor">
    <cofactor evidence="3">
        <name>Mg(2+)</name>
        <dbReference type="ChEBI" id="CHEBI:18420"/>
    </cofactor>
</comment>
<evidence type="ECO:0000256" key="4">
    <source>
        <dbReference type="RuleBase" id="RU364078"/>
    </source>
</evidence>
<dbReference type="Pfam" id="PF02441">
    <property type="entry name" value="Flavoprotein"/>
    <property type="match status" value="1"/>
</dbReference>
<keyword evidence="2 3" id="KW-0456">Lyase</keyword>
<keyword evidence="3 4" id="KW-0285">Flavoprotein</keyword>
<evidence type="ECO:0000256" key="3">
    <source>
        <dbReference type="HAMAP-Rule" id="MF_02225"/>
    </source>
</evidence>
<comment type="catalytic activity">
    <reaction evidence="3 4">
        <text>N-[(R)-4-phosphopantothenoyl]-L-cysteine + H(+) = (R)-4'-phosphopantetheine + CO2</text>
        <dbReference type="Rhea" id="RHEA:16793"/>
        <dbReference type="ChEBI" id="CHEBI:15378"/>
        <dbReference type="ChEBI" id="CHEBI:16526"/>
        <dbReference type="ChEBI" id="CHEBI:59458"/>
        <dbReference type="ChEBI" id="CHEBI:61723"/>
        <dbReference type="EC" id="4.1.1.36"/>
    </reaction>
</comment>
<feature type="domain" description="Flavoprotein" evidence="5">
    <location>
        <begin position="8"/>
        <end position="177"/>
    </location>
</feature>
<keyword evidence="3" id="KW-0460">Magnesium</keyword>
<evidence type="ECO:0000259" key="6">
    <source>
        <dbReference type="Pfam" id="PF04127"/>
    </source>
</evidence>
<feature type="binding site" evidence="3">
    <location>
        <position position="294"/>
    </location>
    <ligand>
        <name>CTP</name>
        <dbReference type="ChEBI" id="CHEBI:37563"/>
    </ligand>
</feature>
<keyword evidence="1 3" id="KW-0210">Decarboxylase</keyword>
<feature type="binding site" evidence="3">
    <location>
        <position position="344"/>
    </location>
    <ligand>
        <name>CTP</name>
        <dbReference type="ChEBI" id="CHEBI:37563"/>
    </ligand>
</feature>
<keyword evidence="3" id="KW-0479">Metal-binding</keyword>
<dbReference type="InterPro" id="IPR007085">
    <property type="entry name" value="DNA/pantothenate-metab_flavo_C"/>
</dbReference>
<dbReference type="EC" id="4.1.1.36" evidence="3"/>
<dbReference type="EC" id="6.3.2.5" evidence="3"/>
<name>A0A0A2ERH0_9PORP</name>
<dbReference type="GO" id="GO:0071513">
    <property type="term" value="C:phosphopantothenoylcysteine decarboxylase complex"/>
    <property type="evidence" value="ECO:0007669"/>
    <property type="project" value="TreeGrafter"/>
</dbReference>
<dbReference type="InterPro" id="IPR005252">
    <property type="entry name" value="CoaBC"/>
</dbReference>
<dbReference type="Pfam" id="PF04127">
    <property type="entry name" value="DFP"/>
    <property type="match status" value="1"/>
</dbReference>
<evidence type="ECO:0000259" key="5">
    <source>
        <dbReference type="Pfam" id="PF02441"/>
    </source>
</evidence>
<dbReference type="Proteomes" id="UP000030146">
    <property type="component" value="Unassembled WGS sequence"/>
</dbReference>
<dbReference type="PANTHER" id="PTHR14359">
    <property type="entry name" value="HOMO-OLIGOMERIC FLAVIN CONTAINING CYS DECARBOXYLASE FAMILY"/>
    <property type="match status" value="1"/>
</dbReference>
<comment type="function">
    <text evidence="4">Catalyzes two steps in the biosynthesis of coenzyme A. In the first step cysteine is conjugated to 4'-phosphopantothenate to form 4-phosphopantothenoylcysteine, in the latter compound is decarboxylated to form 4'-phosphopantotheine.</text>
</comment>
<keyword evidence="3 4" id="KW-0288">FMN</keyword>
<dbReference type="UniPathway" id="UPA00241">
    <property type="reaction ID" value="UER00353"/>
</dbReference>
<dbReference type="PATRIC" id="fig|111105.18.peg.540"/>
<feature type="binding site" evidence="3">
    <location>
        <position position="284"/>
    </location>
    <ligand>
        <name>CTP</name>
        <dbReference type="ChEBI" id="CHEBI:37563"/>
    </ligand>
</feature>
<dbReference type="AlphaFoldDB" id="A0A0A2ERH0"/>
<dbReference type="GO" id="GO:0015941">
    <property type="term" value="P:pantothenate catabolic process"/>
    <property type="evidence" value="ECO:0007669"/>
    <property type="project" value="InterPro"/>
</dbReference>
<dbReference type="SUPFAM" id="SSF52507">
    <property type="entry name" value="Homo-oligomeric flavin-containing Cys decarboxylases, HFCD"/>
    <property type="match status" value="1"/>
</dbReference>
<comment type="caution">
    <text evidence="7">The sequence shown here is derived from an EMBL/GenBank/DDBJ whole genome shotgun (WGS) entry which is preliminary data.</text>
</comment>
<accession>A0A0A2ERH0</accession>
<evidence type="ECO:0000256" key="1">
    <source>
        <dbReference type="ARBA" id="ARBA00022793"/>
    </source>
</evidence>
<gene>
    <name evidence="3" type="primary">coaBC</name>
    <name evidence="7" type="ORF">HR15_03730</name>
</gene>
<comment type="caution">
    <text evidence="3">Lacks conserved residue(s) required for the propagation of feature annotation.</text>
</comment>
<evidence type="ECO:0000313" key="7">
    <source>
        <dbReference type="EMBL" id="KGN89877.1"/>
    </source>
</evidence>
<dbReference type="GO" id="GO:0004632">
    <property type="term" value="F:phosphopantothenate--cysteine ligase activity"/>
    <property type="evidence" value="ECO:0007669"/>
    <property type="project" value="UniProtKB-UniRule"/>
</dbReference>
<feature type="region of interest" description="Phosphopantothenoylcysteine decarboxylase" evidence="3">
    <location>
        <begin position="1"/>
        <end position="194"/>
    </location>
</feature>
<feature type="region of interest" description="Phosphopantothenate--cysteine ligase" evidence="3">
    <location>
        <begin position="195"/>
        <end position="404"/>
    </location>
</feature>
<dbReference type="InterPro" id="IPR003382">
    <property type="entry name" value="Flavoprotein"/>
</dbReference>
<dbReference type="EMBL" id="JRAK01000057">
    <property type="protein sequence ID" value="KGN89877.1"/>
    <property type="molecule type" value="Genomic_DNA"/>
</dbReference>
<dbReference type="GO" id="GO:0015937">
    <property type="term" value="P:coenzyme A biosynthetic process"/>
    <property type="evidence" value="ECO:0007669"/>
    <property type="project" value="UniProtKB-UniRule"/>
</dbReference>
<evidence type="ECO:0000256" key="2">
    <source>
        <dbReference type="ARBA" id="ARBA00023239"/>
    </source>
</evidence>
<feature type="domain" description="DNA/pantothenate metabolism flavoprotein C-terminal" evidence="6">
    <location>
        <begin position="191"/>
        <end position="401"/>
    </location>
</feature>
<dbReference type="InterPro" id="IPR036551">
    <property type="entry name" value="Flavin_trans-like"/>
</dbReference>
<protein>
    <recommendedName>
        <fullName evidence="3">Coenzyme A biosynthesis bifunctional protein CoaBC</fullName>
    </recommendedName>
    <alternativeName>
        <fullName evidence="3">DNA/pantothenate metabolism flavoprotein</fullName>
    </alternativeName>
    <alternativeName>
        <fullName evidence="3">Phosphopantothenoylcysteine synthetase/decarboxylase</fullName>
        <shortName evidence="3">PPCS-PPCDC</shortName>
    </alternativeName>
    <domain>
        <recommendedName>
            <fullName evidence="3">Phosphopantothenoylcysteine decarboxylase</fullName>
            <shortName evidence="3">PPC decarboxylase</shortName>
            <shortName evidence="3">PPC-DC</shortName>
            <ecNumber evidence="3">4.1.1.36</ecNumber>
        </recommendedName>
        <alternativeName>
            <fullName evidence="3">CoaC</fullName>
        </alternativeName>
    </domain>
    <domain>
        <recommendedName>
            <fullName evidence="3">Phosphopantothenate--cysteine ligase</fullName>
            <ecNumber evidence="3">6.3.2.5</ecNumber>
        </recommendedName>
        <alternativeName>
            <fullName evidence="3">CoaB</fullName>
        </alternativeName>
        <alternativeName>
            <fullName evidence="3">Phosphopantothenoylcysteine synthetase</fullName>
            <shortName evidence="3">PPC synthetase</shortName>
            <shortName evidence="3">PPC-S</shortName>
        </alternativeName>
    </domain>
</protein>
<reference evidence="7 8" key="1">
    <citation type="submission" date="2014-08" db="EMBL/GenBank/DDBJ databases">
        <title>Porphyromonas gulae strain:COT-052_OH3439 Genome sequencing.</title>
        <authorList>
            <person name="Wallis C."/>
            <person name="Deusch O."/>
            <person name="O'Flynn C."/>
            <person name="Davis I."/>
            <person name="Jospin G."/>
            <person name="Darling A.E."/>
            <person name="Coil D.A."/>
            <person name="Alexiev A."/>
            <person name="Horsfall A."/>
            <person name="Kirkwood N."/>
            <person name="Harris S."/>
            <person name="Eisen J.A."/>
        </authorList>
    </citation>
    <scope>NUCLEOTIDE SEQUENCE [LARGE SCALE GENOMIC DNA]</scope>
    <source>
        <strain evidence="8">COT-052 OH3439</strain>
    </source>
</reference>
<keyword evidence="3 4" id="KW-0436">Ligase</keyword>
<dbReference type="InterPro" id="IPR035929">
    <property type="entry name" value="CoaB-like_sf"/>
</dbReference>
<keyword evidence="8" id="KW-1185">Reference proteome</keyword>
<comment type="similarity">
    <text evidence="3 4">In the C-terminal section; belongs to the PPC synthetase family.</text>
</comment>
<evidence type="ECO:0000313" key="8">
    <source>
        <dbReference type="Proteomes" id="UP000030146"/>
    </source>
</evidence>
<organism evidence="7 8">
    <name type="scientific">Porphyromonas gulae</name>
    <dbReference type="NCBI Taxonomy" id="111105"/>
    <lineage>
        <taxon>Bacteria</taxon>
        <taxon>Pseudomonadati</taxon>
        <taxon>Bacteroidota</taxon>
        <taxon>Bacteroidia</taxon>
        <taxon>Bacteroidales</taxon>
        <taxon>Porphyromonadaceae</taxon>
        <taxon>Porphyromonas</taxon>
    </lineage>
</organism>
<comment type="pathway">
    <text evidence="3 4">Cofactor biosynthesis; coenzyme A biosynthesis; CoA from (R)-pantothenate: step 3/5.</text>
</comment>
<comment type="similarity">
    <text evidence="3 4">In the N-terminal section; belongs to the HFCD (homo-oligomeric flavin containing Cys decarboxylase) superfamily.</text>
</comment>
<comment type="function">
    <text evidence="3">Catalyzes two sequential steps in the biosynthesis of coenzyme A. In the first step cysteine is conjugated to 4'-phosphopantothenate to form 4-phosphopantothenoylcysteine. In the second step the latter compound is decarboxylated to form 4'-phosphopantotheine.</text>
</comment>
<comment type="pathway">
    <text evidence="3 4">Cofactor biosynthesis; coenzyme A biosynthesis; CoA from (R)-pantothenate: step 2/5.</text>
</comment>
<dbReference type="PANTHER" id="PTHR14359:SF6">
    <property type="entry name" value="PHOSPHOPANTOTHENOYLCYSTEINE DECARBOXYLASE"/>
    <property type="match status" value="1"/>
</dbReference>
<dbReference type="HAMAP" id="MF_02225">
    <property type="entry name" value="CoaBC"/>
    <property type="match status" value="1"/>
</dbReference>
<keyword evidence="3" id="KW-0511">Multifunctional enzyme</keyword>
<feature type="binding site" evidence="3">
    <location>
        <position position="330"/>
    </location>
    <ligand>
        <name>CTP</name>
        <dbReference type="ChEBI" id="CHEBI:37563"/>
    </ligand>
</feature>